<dbReference type="RefSeq" id="WP_009627189.1">
    <property type="nucleotide sequence ID" value="NZ_VBTY01000080.1"/>
</dbReference>
<dbReference type="Pfam" id="PF00400">
    <property type="entry name" value="WD40"/>
    <property type="match status" value="2"/>
</dbReference>
<proteinExistence type="predicted"/>
<accession>A0A9X4M974</accession>
<dbReference type="EMBL" id="VBTY01000080">
    <property type="protein sequence ID" value="MDG3495078.1"/>
    <property type="molecule type" value="Genomic_DNA"/>
</dbReference>
<dbReference type="AlphaFoldDB" id="A0A9X4M974"/>
<dbReference type="PROSITE" id="PS50082">
    <property type="entry name" value="WD_REPEATS_2"/>
    <property type="match status" value="1"/>
</dbReference>
<evidence type="ECO:0000313" key="3">
    <source>
        <dbReference type="Proteomes" id="UP001152872"/>
    </source>
</evidence>
<evidence type="ECO:0000256" key="1">
    <source>
        <dbReference type="PROSITE-ProRule" id="PRU00221"/>
    </source>
</evidence>
<keyword evidence="3" id="KW-1185">Reference proteome</keyword>
<name>A0A9X4M974_9CYAN</name>
<dbReference type="PROSITE" id="PS50294">
    <property type="entry name" value="WD_REPEATS_REGION"/>
    <property type="match status" value="1"/>
</dbReference>
<dbReference type="PANTHER" id="PTHR19879:SF9">
    <property type="entry name" value="TRANSCRIPTION INITIATION FACTOR TFIID SUBUNIT 5"/>
    <property type="match status" value="1"/>
</dbReference>
<evidence type="ECO:0000313" key="2">
    <source>
        <dbReference type="EMBL" id="MDG3495078.1"/>
    </source>
</evidence>
<dbReference type="PANTHER" id="PTHR19879">
    <property type="entry name" value="TRANSCRIPTION INITIATION FACTOR TFIID"/>
    <property type="match status" value="1"/>
</dbReference>
<dbReference type="SUPFAM" id="SSF50998">
    <property type="entry name" value="Quinoprotein alcohol dehydrogenase-like"/>
    <property type="match status" value="1"/>
</dbReference>
<dbReference type="SMART" id="SM00320">
    <property type="entry name" value="WD40"/>
    <property type="match status" value="2"/>
</dbReference>
<keyword evidence="1" id="KW-0853">WD repeat</keyword>
<feature type="repeat" description="WD" evidence="1">
    <location>
        <begin position="229"/>
        <end position="263"/>
    </location>
</feature>
<organism evidence="2 3">
    <name type="scientific">Pseudanabaena catenata USMAC16</name>
    <dbReference type="NCBI Taxonomy" id="1855837"/>
    <lineage>
        <taxon>Bacteria</taxon>
        <taxon>Bacillati</taxon>
        <taxon>Cyanobacteriota</taxon>
        <taxon>Cyanophyceae</taxon>
        <taxon>Pseudanabaenales</taxon>
        <taxon>Pseudanabaenaceae</taxon>
        <taxon>Pseudanabaena</taxon>
    </lineage>
</organism>
<reference evidence="2" key="1">
    <citation type="submission" date="2019-05" db="EMBL/GenBank/DDBJ databases">
        <title>Whole genome sequencing of Pseudanabaena catenata USMAC16.</title>
        <authorList>
            <person name="Khan Z."/>
            <person name="Omar W.M."/>
            <person name="Convey P."/>
            <person name="Merican F."/>
            <person name="Najimudin N."/>
        </authorList>
    </citation>
    <scope>NUCLEOTIDE SEQUENCE</scope>
    <source>
        <strain evidence="2">USMAC16</strain>
    </source>
</reference>
<evidence type="ECO:0008006" key="4">
    <source>
        <dbReference type="Google" id="ProtNLM"/>
    </source>
</evidence>
<gene>
    <name evidence="2" type="ORF">FEV09_10965</name>
</gene>
<comment type="caution">
    <text evidence="2">The sequence shown here is derived from an EMBL/GenBank/DDBJ whole genome shotgun (WGS) entry which is preliminary data.</text>
</comment>
<dbReference type="Gene3D" id="2.130.10.10">
    <property type="entry name" value="YVTN repeat-like/Quinoprotein amine dehydrogenase"/>
    <property type="match status" value="2"/>
</dbReference>
<sequence length="263" mass="29276">MIFARSSLLSHISLLNIFPLLQKGGLVVCLLAIAFIPVDTQAETAKLGNTEKSPQQETKKSLITEWKNPRLVYTIDILTDAEKGEKNLYGNHLTLGRPYPLAFSPDGKILASGGVNTIRLWDFQAGNEISEPLFSVQGLRPLGISLISFSSDGKLVNVFSFGREISASNRREFSFVEPIEEVWNHSTRTRISSGLPSDQTKQTLHQTLFSTLDKSLAGRLSKEIQQMIESQHDGEIYSVVLSADEKMLLTSGKDAKIRIWRND</sequence>
<protein>
    <recommendedName>
        <fullName evidence="4">WD40 repeat domain-containing protein</fullName>
    </recommendedName>
</protein>
<dbReference type="Proteomes" id="UP001152872">
    <property type="component" value="Unassembled WGS sequence"/>
</dbReference>
<dbReference type="InterPro" id="IPR015943">
    <property type="entry name" value="WD40/YVTN_repeat-like_dom_sf"/>
</dbReference>
<dbReference type="InterPro" id="IPR011047">
    <property type="entry name" value="Quinoprotein_ADH-like_sf"/>
</dbReference>
<dbReference type="InterPro" id="IPR001680">
    <property type="entry name" value="WD40_rpt"/>
</dbReference>